<feature type="non-terminal residue" evidence="1">
    <location>
        <position position="1"/>
    </location>
</feature>
<dbReference type="Pfam" id="PF13749">
    <property type="entry name" value="HATPase_c_4"/>
    <property type="match status" value="1"/>
</dbReference>
<proteinExistence type="predicted"/>
<dbReference type="PANTHER" id="PTHR30595:SF6">
    <property type="entry name" value="SCHLAFEN ALBA-2 DOMAIN-CONTAINING PROTEIN"/>
    <property type="match status" value="1"/>
</dbReference>
<dbReference type="InterPro" id="IPR038475">
    <property type="entry name" value="RecG_C_sf"/>
</dbReference>
<accession>X0W5H6</accession>
<protein>
    <submittedName>
        <fullName evidence="1">Uncharacterized protein</fullName>
    </submittedName>
</protein>
<gene>
    <name evidence="1" type="ORF">S01H1_49895</name>
</gene>
<dbReference type="Gene3D" id="3.30.565.60">
    <property type="match status" value="1"/>
</dbReference>
<name>X0W5H6_9ZZZZ</name>
<reference evidence="1" key="1">
    <citation type="journal article" date="2014" name="Front. Microbiol.">
        <title>High frequency of phylogenetically diverse reductive dehalogenase-homologous genes in deep subseafloor sedimentary metagenomes.</title>
        <authorList>
            <person name="Kawai M."/>
            <person name="Futagami T."/>
            <person name="Toyoda A."/>
            <person name="Takaki Y."/>
            <person name="Nishi S."/>
            <person name="Hori S."/>
            <person name="Arai W."/>
            <person name="Tsubouchi T."/>
            <person name="Morono Y."/>
            <person name="Uchiyama I."/>
            <person name="Ito T."/>
            <person name="Fujiyama A."/>
            <person name="Inagaki F."/>
            <person name="Takami H."/>
        </authorList>
    </citation>
    <scope>NUCLEOTIDE SEQUENCE</scope>
    <source>
        <strain evidence="1">Expedition CK06-06</strain>
    </source>
</reference>
<organism evidence="1">
    <name type="scientific">marine sediment metagenome</name>
    <dbReference type="NCBI Taxonomy" id="412755"/>
    <lineage>
        <taxon>unclassified sequences</taxon>
        <taxon>metagenomes</taxon>
        <taxon>ecological metagenomes</taxon>
    </lineage>
</organism>
<dbReference type="PANTHER" id="PTHR30595">
    <property type="entry name" value="GLPR-RELATED TRANSCRIPTIONAL REPRESSOR"/>
    <property type="match status" value="1"/>
</dbReference>
<dbReference type="AlphaFoldDB" id="X0W5H6"/>
<evidence type="ECO:0000313" key="1">
    <source>
        <dbReference type="EMBL" id="GAG25820.1"/>
    </source>
</evidence>
<comment type="caution">
    <text evidence="1">The sequence shown here is derived from an EMBL/GenBank/DDBJ whole genome shotgun (WGS) entry which is preliminary data.</text>
</comment>
<dbReference type="EMBL" id="BARS01032123">
    <property type="protein sequence ID" value="GAG25820.1"/>
    <property type="molecule type" value="Genomic_DNA"/>
</dbReference>
<sequence>LPEMLRVLDEVLDANISVASDVLHGSTETRHPDYPMVALQQLARNAVLHRSYEATNAPSRIYWFSDRVEIQSPGGPFGQVNSDNFGRPGITDYRNPLIAEAMKSLGYVQRFGLGIPLAKKELERNGNPPLQHEVSSNAVLVTLRRRP</sequence>